<keyword evidence="1" id="KW-1133">Transmembrane helix</keyword>
<dbReference type="InterPro" id="IPR009291">
    <property type="entry name" value="Vps62"/>
</dbReference>
<dbReference type="EMBL" id="CAJVRM010000197">
    <property type="protein sequence ID" value="CAG8976933.1"/>
    <property type="molecule type" value="Genomic_DNA"/>
</dbReference>
<name>A0A9N9PVX3_9HELO</name>
<comment type="caution">
    <text evidence="2">The sequence shown here is derived from an EMBL/GenBank/DDBJ whole genome shotgun (WGS) entry which is preliminary data.</text>
</comment>
<dbReference type="Pfam" id="PF06101">
    <property type="entry name" value="Vps62"/>
    <property type="match status" value="1"/>
</dbReference>
<evidence type="ECO:0000256" key="1">
    <source>
        <dbReference type="SAM" id="Phobius"/>
    </source>
</evidence>
<dbReference type="PANTHER" id="PTHR48174:SF5">
    <property type="entry name" value="VACUOLAR PROTEIN SORTING-ASSOCIATED PROTEIN 62"/>
    <property type="match status" value="1"/>
</dbReference>
<reference evidence="2" key="1">
    <citation type="submission" date="2021-07" db="EMBL/GenBank/DDBJ databases">
        <authorList>
            <person name="Durling M."/>
        </authorList>
    </citation>
    <scope>NUCLEOTIDE SEQUENCE</scope>
</reference>
<protein>
    <recommendedName>
        <fullName evidence="4">Vacuolar protein sorting-associated protein 62</fullName>
    </recommendedName>
</protein>
<dbReference type="PANTHER" id="PTHR48174">
    <property type="entry name" value="DUF946 FAMILY PROTEIN"/>
    <property type="match status" value="1"/>
</dbReference>
<evidence type="ECO:0008006" key="4">
    <source>
        <dbReference type="Google" id="ProtNLM"/>
    </source>
</evidence>
<keyword evidence="3" id="KW-1185">Reference proteome</keyword>
<proteinExistence type="predicted"/>
<keyword evidence="1" id="KW-0472">Membrane</keyword>
<organism evidence="2 3">
    <name type="scientific">Hymenoscyphus albidus</name>
    <dbReference type="NCBI Taxonomy" id="595503"/>
    <lineage>
        <taxon>Eukaryota</taxon>
        <taxon>Fungi</taxon>
        <taxon>Dikarya</taxon>
        <taxon>Ascomycota</taxon>
        <taxon>Pezizomycotina</taxon>
        <taxon>Leotiomycetes</taxon>
        <taxon>Helotiales</taxon>
        <taxon>Helotiaceae</taxon>
        <taxon>Hymenoscyphus</taxon>
    </lineage>
</organism>
<dbReference type="AlphaFoldDB" id="A0A9N9PVX3"/>
<feature type="transmembrane region" description="Helical" evidence="1">
    <location>
        <begin position="69"/>
        <end position="88"/>
    </location>
</feature>
<dbReference type="Proteomes" id="UP000701801">
    <property type="component" value="Unassembled WGS sequence"/>
</dbReference>
<evidence type="ECO:0000313" key="2">
    <source>
        <dbReference type="EMBL" id="CAG8976933.1"/>
    </source>
</evidence>
<dbReference type="OrthoDB" id="188042at2759"/>
<gene>
    <name evidence="2" type="ORF">HYALB_00008844</name>
</gene>
<sequence length="452" mass="49788">MGKMAGVWQKEKLVRGKDVSYVDGMDGNQKYERCLHELEKGLLARGEDPRDGVVNANTNAGLPGSGWDWYYKIMYAAGLLLLCWWYGLSMGTPMMAKKRMEVEGVPQYVLDYAPMVYLDTGEAYFPSDIDSQIDNTHPEINYTTIAEAPSLTPDNLSFLNNFGDSGKDVYLTSNLDVTTSPTWLEGVVPDADGETVCATSTAIIVVDKGNGLVDAFYMYFYAFNKGNTVLGRELGNHIGDWEHNMIRFQDGVPQAVWYSQHSNGQAFTYEAVEKIGIRPVAYSANGTHANFATIGTHDHTIPGINLPTGLIVDTTSKGMLWDPSLSAYFYKYTITPPTTSTAPVIPSFDSTTTPYITPDTLKTPVTSSSTETTETTGKFEGLLGAPVSIMEFNGRWGDKQYAEGDPRQPEAFFGFWKFVDGPTGPADKYLARKEVCPDNGIPCIVRNMLVPL</sequence>
<keyword evidence="1" id="KW-0812">Transmembrane</keyword>
<evidence type="ECO:0000313" key="3">
    <source>
        <dbReference type="Proteomes" id="UP000701801"/>
    </source>
</evidence>
<accession>A0A9N9PVX3</accession>